<gene>
    <name evidence="1" type="ORF">RY831_00970</name>
</gene>
<proteinExistence type="predicted"/>
<accession>A0ABU6J267</accession>
<dbReference type="RefSeq" id="WP_326504462.1">
    <property type="nucleotide sequence ID" value="NZ_JAWIIV010000001.1"/>
</dbReference>
<name>A0ABU6J267_9BURK</name>
<organism evidence="1 2">
    <name type="scientific">Noviherbaspirillum album</name>
    <dbReference type="NCBI Taxonomy" id="3080276"/>
    <lineage>
        <taxon>Bacteria</taxon>
        <taxon>Pseudomonadati</taxon>
        <taxon>Pseudomonadota</taxon>
        <taxon>Betaproteobacteria</taxon>
        <taxon>Burkholderiales</taxon>
        <taxon>Oxalobacteraceae</taxon>
        <taxon>Noviherbaspirillum</taxon>
    </lineage>
</organism>
<dbReference type="Proteomes" id="UP001352263">
    <property type="component" value="Unassembled WGS sequence"/>
</dbReference>
<comment type="caution">
    <text evidence="1">The sequence shown here is derived from an EMBL/GenBank/DDBJ whole genome shotgun (WGS) entry which is preliminary data.</text>
</comment>
<evidence type="ECO:0000313" key="2">
    <source>
        <dbReference type="Proteomes" id="UP001352263"/>
    </source>
</evidence>
<evidence type="ECO:0008006" key="3">
    <source>
        <dbReference type="Google" id="ProtNLM"/>
    </source>
</evidence>
<reference evidence="1 2" key="1">
    <citation type="submission" date="2023-10" db="EMBL/GenBank/DDBJ databases">
        <title>Noviherbaspirillum sp. CPCC 100848 genome assembly.</title>
        <authorList>
            <person name="Li X.Y."/>
            <person name="Fang X.M."/>
        </authorList>
    </citation>
    <scope>NUCLEOTIDE SEQUENCE [LARGE SCALE GENOMIC DNA]</scope>
    <source>
        <strain evidence="1 2">CPCC 100848</strain>
    </source>
</reference>
<keyword evidence="2" id="KW-1185">Reference proteome</keyword>
<protein>
    <recommendedName>
        <fullName evidence="3">STAS/SEC14 domain-containing protein</fullName>
    </recommendedName>
</protein>
<dbReference type="EMBL" id="JAWIIV010000001">
    <property type="protein sequence ID" value="MEC4717712.1"/>
    <property type="molecule type" value="Genomic_DNA"/>
</dbReference>
<sequence>MTKGNEVGVLQDNVWVELVGKIIIARLRGDVSVEMLNERHQRICQIRRDTSCSRVLLDDLEMTAMSYPAVEVQQALNIELESLDFQIAIVVPNSRLAYLARIQFGDINHRVFYNDMAEATAWLMQSTCSALPVTTIDRLPI</sequence>
<evidence type="ECO:0000313" key="1">
    <source>
        <dbReference type="EMBL" id="MEC4717712.1"/>
    </source>
</evidence>